<evidence type="ECO:0000259" key="1">
    <source>
        <dbReference type="PROSITE" id="PS50191"/>
    </source>
</evidence>
<dbReference type="AlphaFoldDB" id="A0A196SAG5"/>
<dbReference type="STRING" id="478820.A0A196SAG5"/>
<dbReference type="Gene3D" id="3.40.525.10">
    <property type="entry name" value="CRAL-TRIO lipid binding domain"/>
    <property type="match status" value="1"/>
</dbReference>
<name>A0A196SAG5_BLAHN</name>
<dbReference type="PANTHER" id="PTHR45657:SF1">
    <property type="entry name" value="CRAL-TRIO DOMAIN-CONTAINING PROTEIN YKL091C-RELATED"/>
    <property type="match status" value="1"/>
</dbReference>
<proteinExistence type="predicted"/>
<feature type="domain" description="CRAL-TRIO" evidence="1">
    <location>
        <begin position="14"/>
        <end position="194"/>
    </location>
</feature>
<dbReference type="InterPro" id="IPR001251">
    <property type="entry name" value="CRAL-TRIO_dom"/>
</dbReference>
<dbReference type="InterPro" id="IPR036865">
    <property type="entry name" value="CRAL-TRIO_dom_sf"/>
</dbReference>
<gene>
    <name evidence="2" type="ORF">AV274_4228</name>
</gene>
<accession>A0A196SAG5</accession>
<dbReference type="EMBL" id="LXWW01000289">
    <property type="protein sequence ID" value="OAO14050.1"/>
    <property type="molecule type" value="Genomic_DNA"/>
</dbReference>
<evidence type="ECO:0000313" key="3">
    <source>
        <dbReference type="Proteomes" id="UP000078348"/>
    </source>
</evidence>
<protein>
    <submittedName>
        <fullName evidence="2">Sec14p-like phosphatidylinositol transfer-like protein</fullName>
    </submittedName>
</protein>
<dbReference type="Pfam" id="PF00650">
    <property type="entry name" value="CRAL_TRIO"/>
    <property type="match status" value="1"/>
</dbReference>
<dbReference type="CDD" id="cd00170">
    <property type="entry name" value="SEC14"/>
    <property type="match status" value="1"/>
</dbReference>
<evidence type="ECO:0000313" key="2">
    <source>
        <dbReference type="EMBL" id="OAO14050.1"/>
    </source>
</evidence>
<dbReference type="PANTHER" id="PTHR45657">
    <property type="entry name" value="CRAL-TRIO DOMAIN-CONTAINING PROTEIN YKL091C-RELATED"/>
    <property type="match status" value="1"/>
</dbReference>
<dbReference type="PROSITE" id="PS50191">
    <property type="entry name" value="CRAL_TRIO"/>
    <property type="match status" value="1"/>
</dbReference>
<sequence>MVSWRAKNRIDYLLQDIYAKQLTIILSRKLRFIEHGTDRLNRPLTIINIGAFRLCSILEEHSMEDILLVFHYYTEHIEQKCNKISRELHRDYTGNVTIMDMKGLSLRKHFDPKAIDIFKSIVLINTYYYPESCQAVYVVNSPPIFSFFWNLISPLMNQSQYTKLKIIRDVHELLEFFPAASLPCRYGGSCHCSLEDILFKENTEEEMPLLGGVLHVVDSEVSKHEQKVEEGDLVDLSFSSLGNDVEYSVYLLSEQGRHDYVKERTAAVDSTLVNVSCIILNTGSLVLEFSVAKGRVCDIGFEIVIH</sequence>
<dbReference type="Proteomes" id="UP000078348">
    <property type="component" value="Unassembled WGS sequence"/>
</dbReference>
<organism evidence="2 3">
    <name type="scientific">Blastocystis sp. subtype 1 (strain ATCC 50177 / NandII)</name>
    <dbReference type="NCBI Taxonomy" id="478820"/>
    <lineage>
        <taxon>Eukaryota</taxon>
        <taxon>Sar</taxon>
        <taxon>Stramenopiles</taxon>
        <taxon>Bigyra</taxon>
        <taxon>Opalozoa</taxon>
        <taxon>Opalinata</taxon>
        <taxon>Blastocystidae</taxon>
        <taxon>Blastocystis</taxon>
    </lineage>
</organism>
<dbReference type="SUPFAM" id="SSF52087">
    <property type="entry name" value="CRAL/TRIO domain"/>
    <property type="match status" value="1"/>
</dbReference>
<comment type="caution">
    <text evidence="2">The sequence shown here is derived from an EMBL/GenBank/DDBJ whole genome shotgun (WGS) entry which is preliminary data.</text>
</comment>
<dbReference type="SMART" id="SM00516">
    <property type="entry name" value="SEC14"/>
    <property type="match status" value="1"/>
</dbReference>
<reference evidence="2 3" key="1">
    <citation type="submission" date="2016-05" db="EMBL/GenBank/DDBJ databases">
        <title>Nuclear genome of Blastocystis sp. subtype 1 NandII.</title>
        <authorList>
            <person name="Gentekaki E."/>
            <person name="Curtis B."/>
            <person name="Stairs C."/>
            <person name="Eme L."/>
            <person name="Herman E."/>
            <person name="Klimes V."/>
            <person name="Arias M.C."/>
            <person name="Elias M."/>
            <person name="Hilliou F."/>
            <person name="Klute M."/>
            <person name="Malik S.-B."/>
            <person name="Pightling A."/>
            <person name="Rachubinski R."/>
            <person name="Salas D."/>
            <person name="Schlacht A."/>
            <person name="Suga H."/>
            <person name="Archibald J."/>
            <person name="Ball S.G."/>
            <person name="Clark G."/>
            <person name="Dacks J."/>
            <person name="Van Der Giezen M."/>
            <person name="Tsaousis A."/>
            <person name="Roger A."/>
        </authorList>
    </citation>
    <scope>NUCLEOTIDE SEQUENCE [LARGE SCALE GENOMIC DNA]</scope>
    <source>
        <strain evidence="3">ATCC 50177 / NandII</strain>
    </source>
</reference>
<dbReference type="InterPro" id="IPR051026">
    <property type="entry name" value="PI/PC_transfer"/>
</dbReference>
<dbReference type="OrthoDB" id="203812at2759"/>
<keyword evidence="3" id="KW-1185">Reference proteome</keyword>